<evidence type="ECO:0000313" key="1">
    <source>
        <dbReference type="EMBL" id="CAB4153496.1"/>
    </source>
</evidence>
<reference evidence="1" key="1">
    <citation type="submission" date="2020-04" db="EMBL/GenBank/DDBJ databases">
        <authorList>
            <person name="Chiriac C."/>
            <person name="Salcher M."/>
            <person name="Ghai R."/>
            <person name="Kavagutti S V."/>
        </authorList>
    </citation>
    <scope>NUCLEOTIDE SEQUENCE</scope>
</reference>
<name>A0A6J5N7V6_9CAUD</name>
<sequence>MKQELQLWCYDSNGNASIIDLYENENMYLQFQFNDLVDFTNVGNYSREFRIPASKTNVDFFGAIFNVNYNGWFDFRKKVDASIVVNTIPITNGHIQIKQIFESKERLHEFQIVFFGETPNIARAVGEKKLKDIQSIQNGDLDYALIHSNIPNPNDQTILTLCDKFNWSIFQFENTTNFNDLYVGQLTPAIKTRYLVEQILLDAGFTYDGAIFDSITEEMYTPFVADKGLICSGGLNDNQFNLIWKNGLSLSNTLIGQTTNQIISNPPNAVDTYDFLLDEGSNIINNGTFVAPFTANYTFKFITNFKREDSASTSGGSITLGASFVNPDAIGFYEFNYFDTLGNICGAATLNIVDGDSDALYHMELIHTIHLNAGDKIAVMLQVLGAGGNATQVIDLNLNPFAINYLDYNLGTYFQYEGTSVELTGTDTIVQMKNNAPDIRQIDYIKSLAKIMNLAIIPLRTLPSHLEIVPLVDYIGTGNTLDLTNKLDTSKDVVISSTADMQYSKLSFTYKSDSDVLNKYFESAKRIYGEYKVEETDFTETNDFATGELSVAVDFAATPCGHLYGTNIVTPKFINDKGEFIIPTCRLLFNAGKVNVPVYDEISGDRITTEVKLLNHYSSVFPDVQDNDLNFGKETPAQQVIAYPDNTSYVRFWRDYLRELYDGEARILEAYFDLNITDILTFQWSDRIYVKDSWWRILEITDYGIALGDSTKVKLARLVDLGLDCTFKPYASTISGQILFSDGEGNNGLTGNEFCCERYGYYWNNDKCRNTSPSKTQFVFNNNAINKPTNVFQDLVVKSIQVDVTEITSDYVCTGKESVIMCDTSGGTIGILMPDVASMIGKSITIINTSTNPVKIGPDTGTIEGSSLLILPTTYDKVTLTSDGKNLFKL</sequence>
<gene>
    <name evidence="1" type="ORF">UFOVP636_2</name>
</gene>
<organism evidence="1">
    <name type="scientific">uncultured Caudovirales phage</name>
    <dbReference type="NCBI Taxonomy" id="2100421"/>
    <lineage>
        <taxon>Viruses</taxon>
        <taxon>Duplodnaviria</taxon>
        <taxon>Heunggongvirae</taxon>
        <taxon>Uroviricota</taxon>
        <taxon>Caudoviricetes</taxon>
        <taxon>Peduoviridae</taxon>
        <taxon>Maltschvirus</taxon>
        <taxon>Maltschvirus maltsch</taxon>
    </lineage>
</organism>
<protein>
    <submittedName>
        <fullName evidence="1">Uncharacterized protein</fullName>
    </submittedName>
</protein>
<dbReference type="EMBL" id="LR796597">
    <property type="protein sequence ID" value="CAB4153496.1"/>
    <property type="molecule type" value="Genomic_DNA"/>
</dbReference>
<accession>A0A6J5N7V6</accession>
<proteinExistence type="predicted"/>